<evidence type="ECO:0000313" key="3">
    <source>
        <dbReference type="Proteomes" id="UP001515660"/>
    </source>
</evidence>
<keyword evidence="3" id="KW-1185">Reference proteome</keyword>
<reference evidence="2 3" key="1">
    <citation type="journal article" date="2022" name="Microorganisms">
        <title>Genome Sequence and Characterization of a Xanthorhodopsin-Containing, Aerobic Anoxygenic Phototrophic Rhodobacter Species, Isolated from Mesophilic Conditions at Yellowstone National Park.</title>
        <authorList>
            <person name="Kyndt J.A."/>
            <person name="Robertson S."/>
            <person name="Shoffstall I.B."/>
            <person name="Ramaley R.F."/>
            <person name="Meyer T.E."/>
        </authorList>
    </citation>
    <scope>NUCLEOTIDE SEQUENCE [LARGE SCALE GENOMIC DNA]</scope>
    <source>
        <strain evidence="2 3">M37P</strain>
    </source>
</reference>
<proteinExistence type="predicted"/>
<protein>
    <submittedName>
        <fullName evidence="2">Serine kinase</fullName>
    </submittedName>
</protein>
<keyword evidence="2" id="KW-0418">Kinase</keyword>
<sequence length="142" mass="15014">MTTDSILLHATCVAVDNRGLLILGPSGAGKSSLALRLIALGAALVSDDRTRVTAEAGRLRASCPNPDLTGVIEARGVGLLRVPSVRSADIGLVADLGRQESERLPPRRTVTIAGVPLALVLHVQKDHFPEALMLYLRHGREA</sequence>
<name>A0ABX0G4L1_9RHOB</name>
<comment type="caution">
    <text evidence="2">The sequence shown here is derived from an EMBL/GenBank/DDBJ whole genome shotgun (WGS) entry which is preliminary data.</text>
</comment>
<dbReference type="Pfam" id="PF07475">
    <property type="entry name" value="Hpr_kinase_C"/>
    <property type="match status" value="1"/>
</dbReference>
<dbReference type="CDD" id="cd01918">
    <property type="entry name" value="HprK_C"/>
    <property type="match status" value="1"/>
</dbReference>
<feature type="domain" description="HPr kinase/phosphorylase C-terminal" evidence="1">
    <location>
        <begin position="5"/>
        <end position="84"/>
    </location>
</feature>
<dbReference type="RefSeq" id="WP_166402216.1">
    <property type="nucleotide sequence ID" value="NZ_JAANHS010000003.1"/>
</dbReference>
<organism evidence="2 3">
    <name type="scientific">Rhodobacter calidifons</name>
    <dbReference type="NCBI Taxonomy" id="2715277"/>
    <lineage>
        <taxon>Bacteria</taxon>
        <taxon>Pseudomonadati</taxon>
        <taxon>Pseudomonadota</taxon>
        <taxon>Alphaproteobacteria</taxon>
        <taxon>Rhodobacterales</taxon>
        <taxon>Rhodobacter group</taxon>
        <taxon>Rhodobacter</taxon>
    </lineage>
</organism>
<dbReference type="Gene3D" id="3.40.50.300">
    <property type="entry name" value="P-loop containing nucleotide triphosphate hydrolases"/>
    <property type="match status" value="1"/>
</dbReference>
<gene>
    <name evidence="2" type="ORF">G8O29_05335</name>
</gene>
<dbReference type="InterPro" id="IPR011104">
    <property type="entry name" value="Hpr_kin/Pase_C"/>
</dbReference>
<dbReference type="EMBL" id="JAANHS010000003">
    <property type="protein sequence ID" value="NHB76166.1"/>
    <property type="molecule type" value="Genomic_DNA"/>
</dbReference>
<dbReference type="GO" id="GO:0016301">
    <property type="term" value="F:kinase activity"/>
    <property type="evidence" value="ECO:0007669"/>
    <property type="project" value="UniProtKB-KW"/>
</dbReference>
<dbReference type="SUPFAM" id="SSF53795">
    <property type="entry name" value="PEP carboxykinase-like"/>
    <property type="match status" value="1"/>
</dbReference>
<accession>A0ABX0G4L1</accession>
<evidence type="ECO:0000259" key="1">
    <source>
        <dbReference type="Pfam" id="PF07475"/>
    </source>
</evidence>
<keyword evidence="2" id="KW-0808">Transferase</keyword>
<evidence type="ECO:0000313" key="2">
    <source>
        <dbReference type="EMBL" id="NHB76166.1"/>
    </source>
</evidence>
<dbReference type="InterPro" id="IPR027417">
    <property type="entry name" value="P-loop_NTPase"/>
</dbReference>
<dbReference type="Proteomes" id="UP001515660">
    <property type="component" value="Unassembled WGS sequence"/>
</dbReference>